<protein>
    <submittedName>
        <fullName evidence="1">Uncharacterized protein</fullName>
    </submittedName>
</protein>
<proteinExistence type="predicted"/>
<organism evidence="1 2">
    <name type="scientific">Salinispora arenicola</name>
    <dbReference type="NCBI Taxonomy" id="168697"/>
    <lineage>
        <taxon>Bacteria</taxon>
        <taxon>Bacillati</taxon>
        <taxon>Actinomycetota</taxon>
        <taxon>Actinomycetes</taxon>
        <taxon>Micromonosporales</taxon>
        <taxon>Micromonosporaceae</taxon>
        <taxon>Salinispora</taxon>
    </lineage>
</organism>
<evidence type="ECO:0000313" key="2">
    <source>
        <dbReference type="Proteomes" id="UP000315983"/>
    </source>
</evidence>
<name>A0A542XP86_SALAC</name>
<dbReference type="EMBL" id="VFOL01000001">
    <property type="protein sequence ID" value="TQL37610.1"/>
    <property type="molecule type" value="Genomic_DNA"/>
</dbReference>
<accession>A0A542XP86</accession>
<gene>
    <name evidence="1" type="ORF">FB564_2776</name>
</gene>
<dbReference type="AlphaFoldDB" id="A0A542XP86"/>
<evidence type="ECO:0000313" key="1">
    <source>
        <dbReference type="EMBL" id="TQL37610.1"/>
    </source>
</evidence>
<sequence length="86" mass="9402">MGGVVRDGGPLSGVEARHRVVIASRTQFSEQIHIRLARSTQGFFTLRGFSNIRHLPAVDSLTALSPSQEYGPVLFRARGVDNAVRL</sequence>
<dbReference type="Proteomes" id="UP000315983">
    <property type="component" value="Unassembled WGS sequence"/>
</dbReference>
<reference evidence="1 2" key="1">
    <citation type="submission" date="2019-06" db="EMBL/GenBank/DDBJ databases">
        <title>Sequencing the genomes of 1000 actinobacteria strains.</title>
        <authorList>
            <person name="Klenk H.-P."/>
        </authorList>
    </citation>
    <scope>NUCLEOTIDE SEQUENCE [LARGE SCALE GENOMIC DNA]</scope>
    <source>
        <strain evidence="1 2">DSM 44819</strain>
    </source>
</reference>
<comment type="caution">
    <text evidence="1">The sequence shown here is derived from an EMBL/GenBank/DDBJ whole genome shotgun (WGS) entry which is preliminary data.</text>
</comment>